<dbReference type="EMBL" id="SJPX01000002">
    <property type="protein sequence ID" value="TWU55094.1"/>
    <property type="molecule type" value="Genomic_DNA"/>
</dbReference>
<dbReference type="AlphaFoldDB" id="A0A5C6F3D6"/>
<gene>
    <name evidence="1" type="ORF">Poly59_13900</name>
</gene>
<protein>
    <submittedName>
        <fullName evidence="1">Uncharacterized protein</fullName>
    </submittedName>
</protein>
<reference evidence="1 2" key="1">
    <citation type="submission" date="2019-02" db="EMBL/GenBank/DDBJ databases">
        <title>Deep-cultivation of Planctomycetes and their phenomic and genomic characterization uncovers novel biology.</title>
        <authorList>
            <person name="Wiegand S."/>
            <person name="Jogler M."/>
            <person name="Boedeker C."/>
            <person name="Pinto D."/>
            <person name="Vollmers J."/>
            <person name="Rivas-Marin E."/>
            <person name="Kohn T."/>
            <person name="Peeters S.H."/>
            <person name="Heuer A."/>
            <person name="Rast P."/>
            <person name="Oberbeckmann S."/>
            <person name="Bunk B."/>
            <person name="Jeske O."/>
            <person name="Meyerdierks A."/>
            <person name="Storesund J.E."/>
            <person name="Kallscheuer N."/>
            <person name="Luecker S."/>
            <person name="Lage O.M."/>
            <person name="Pohl T."/>
            <person name="Merkel B.J."/>
            <person name="Hornburger P."/>
            <person name="Mueller R.-W."/>
            <person name="Bruemmer F."/>
            <person name="Labrenz M."/>
            <person name="Spormann A.M."/>
            <person name="Op Den Camp H."/>
            <person name="Overmann J."/>
            <person name="Amann R."/>
            <person name="Jetten M.S.M."/>
            <person name="Mascher T."/>
            <person name="Medema M.H."/>
            <person name="Devos D.P."/>
            <person name="Kaster A.-K."/>
            <person name="Ovreas L."/>
            <person name="Rohde M."/>
            <person name="Galperin M.Y."/>
            <person name="Jogler C."/>
        </authorList>
    </citation>
    <scope>NUCLEOTIDE SEQUENCE [LARGE SCALE GENOMIC DNA]</scope>
    <source>
        <strain evidence="1 2">Poly59</strain>
    </source>
</reference>
<evidence type="ECO:0000313" key="2">
    <source>
        <dbReference type="Proteomes" id="UP000317977"/>
    </source>
</evidence>
<name>A0A5C6F3D6_9BACT</name>
<evidence type="ECO:0000313" key="1">
    <source>
        <dbReference type="EMBL" id="TWU55094.1"/>
    </source>
</evidence>
<comment type="caution">
    <text evidence="1">The sequence shown here is derived from an EMBL/GenBank/DDBJ whole genome shotgun (WGS) entry which is preliminary data.</text>
</comment>
<proteinExistence type="predicted"/>
<dbReference type="Proteomes" id="UP000317977">
    <property type="component" value="Unassembled WGS sequence"/>
</dbReference>
<sequence length="126" mass="13845">MTTGSKSCPTLAACALQDENDPFSLKCAGGIETYLEKGENWDYTNGATEGFSHGKVSYHFENQNVDIINVCTAEGDYDCELLGDEDTSSSYIGCTENFLFEWTDYTVRLDEEWVCQEEETSGGGGS</sequence>
<accession>A0A5C6F3D6</accession>
<organism evidence="1 2">
    <name type="scientific">Rubripirellula reticaptiva</name>
    <dbReference type="NCBI Taxonomy" id="2528013"/>
    <lineage>
        <taxon>Bacteria</taxon>
        <taxon>Pseudomonadati</taxon>
        <taxon>Planctomycetota</taxon>
        <taxon>Planctomycetia</taxon>
        <taxon>Pirellulales</taxon>
        <taxon>Pirellulaceae</taxon>
        <taxon>Rubripirellula</taxon>
    </lineage>
</organism>
<keyword evidence="2" id="KW-1185">Reference proteome</keyword>